<comment type="caution">
    <text evidence="3">The sequence shown here is derived from an EMBL/GenBank/DDBJ whole genome shotgun (WGS) entry which is preliminary data.</text>
</comment>
<organism evidence="3 4">
    <name type="scientific">Chiayiivirga flava</name>
    <dbReference type="NCBI Taxonomy" id="659595"/>
    <lineage>
        <taxon>Bacteria</taxon>
        <taxon>Pseudomonadati</taxon>
        <taxon>Pseudomonadota</taxon>
        <taxon>Gammaproteobacteria</taxon>
        <taxon>Lysobacterales</taxon>
        <taxon>Lysobacteraceae</taxon>
        <taxon>Chiayiivirga</taxon>
    </lineage>
</organism>
<protein>
    <submittedName>
        <fullName evidence="3">Putative nucleic acid-binding Zn-ribbon protein</fullName>
    </submittedName>
</protein>
<feature type="domain" description="DUF4398" evidence="2">
    <location>
        <begin position="19"/>
        <end position="93"/>
    </location>
</feature>
<feature type="region of interest" description="Disordered" evidence="1">
    <location>
        <begin position="1"/>
        <end position="22"/>
    </location>
</feature>
<evidence type="ECO:0000313" key="4">
    <source>
        <dbReference type="Proteomes" id="UP000521199"/>
    </source>
</evidence>
<dbReference type="RefSeq" id="WP_183961724.1">
    <property type="nucleotide sequence ID" value="NZ_JACHHP010000005.1"/>
</dbReference>
<name>A0A7W8D773_9GAMM</name>
<reference evidence="3 4" key="1">
    <citation type="submission" date="2020-08" db="EMBL/GenBank/DDBJ databases">
        <title>Genomic Encyclopedia of Type Strains, Phase IV (KMG-IV): sequencing the most valuable type-strain genomes for metagenomic binning, comparative biology and taxonomic classification.</title>
        <authorList>
            <person name="Goeker M."/>
        </authorList>
    </citation>
    <scope>NUCLEOTIDE SEQUENCE [LARGE SCALE GENOMIC DNA]</scope>
    <source>
        <strain evidence="3 4">DSM 24163</strain>
    </source>
</reference>
<evidence type="ECO:0000259" key="2">
    <source>
        <dbReference type="Pfam" id="PF14346"/>
    </source>
</evidence>
<dbReference type="InterPro" id="IPR025511">
    <property type="entry name" value="DUF4398"/>
</dbReference>
<dbReference type="Proteomes" id="UP000521199">
    <property type="component" value="Unassembled WGS sequence"/>
</dbReference>
<proteinExistence type="predicted"/>
<sequence length="111" mass="11818">MAITGIAGCAGTPPPRGLLDGADRAIGDARSARAEDHAPVELGHAQERLAAARAAMAERDYDAAARYAQQSEVDARLAELRSRAAEGREQIQQRSAENARLRRDLLGEGGR</sequence>
<gene>
    <name evidence="3" type="ORF">HNQ52_002742</name>
</gene>
<evidence type="ECO:0000256" key="1">
    <source>
        <dbReference type="SAM" id="MobiDB-lite"/>
    </source>
</evidence>
<feature type="region of interest" description="Disordered" evidence="1">
    <location>
        <begin position="85"/>
        <end position="111"/>
    </location>
</feature>
<accession>A0A7W8D773</accession>
<dbReference type="Gene3D" id="1.20.1270.390">
    <property type="match status" value="1"/>
</dbReference>
<dbReference type="EMBL" id="JACHHP010000005">
    <property type="protein sequence ID" value="MBB5209179.1"/>
    <property type="molecule type" value="Genomic_DNA"/>
</dbReference>
<evidence type="ECO:0000313" key="3">
    <source>
        <dbReference type="EMBL" id="MBB5209179.1"/>
    </source>
</evidence>
<keyword evidence="4" id="KW-1185">Reference proteome</keyword>
<dbReference type="AlphaFoldDB" id="A0A7W8D773"/>
<dbReference type="Pfam" id="PF14346">
    <property type="entry name" value="DUF4398"/>
    <property type="match status" value="1"/>
</dbReference>